<proteinExistence type="predicted"/>
<comment type="caution">
    <text evidence="8">The sequence shown here is derived from an EMBL/GenBank/DDBJ whole genome shotgun (WGS) entry which is preliminary data.</text>
</comment>
<keyword evidence="2 8" id="KW-0132">Cell division</keyword>
<dbReference type="Gene3D" id="3.10.20.310">
    <property type="entry name" value="membrane protein fhac"/>
    <property type="match status" value="1"/>
</dbReference>
<dbReference type="Pfam" id="PF03799">
    <property type="entry name" value="FtsQ_DivIB_C"/>
    <property type="match status" value="1"/>
</dbReference>
<name>A0A645A4J8_9ZZZZ</name>
<keyword evidence="4" id="KW-0472">Membrane</keyword>
<evidence type="ECO:0000313" key="8">
    <source>
        <dbReference type="EMBL" id="MPM47181.1"/>
    </source>
</evidence>
<keyword evidence="5" id="KW-0131">Cell cycle</keyword>
<dbReference type="Pfam" id="PF08478">
    <property type="entry name" value="POTRA_1"/>
    <property type="match status" value="1"/>
</dbReference>
<gene>
    <name evidence="8" type="primary">ftsQ_7</name>
    <name evidence="8" type="ORF">SDC9_93889</name>
</gene>
<evidence type="ECO:0000256" key="5">
    <source>
        <dbReference type="ARBA" id="ARBA00023306"/>
    </source>
</evidence>
<evidence type="ECO:0000256" key="4">
    <source>
        <dbReference type="ARBA" id="ARBA00022989"/>
    </source>
</evidence>
<keyword evidence="3" id="KW-0812">Transmembrane</keyword>
<dbReference type="EMBL" id="VSSQ01011572">
    <property type="protein sequence ID" value="MPM47181.1"/>
    <property type="molecule type" value="Genomic_DNA"/>
</dbReference>
<evidence type="ECO:0000256" key="3">
    <source>
        <dbReference type="ARBA" id="ARBA00022692"/>
    </source>
</evidence>
<dbReference type="InterPro" id="IPR013685">
    <property type="entry name" value="POTRA_FtsQ_type"/>
</dbReference>
<sequence length="188" mass="20278">MKRKDNLFTVNISQAAREILSAFPYVDQVSIHRRLPDTLVISVTECSPAACIQSGEDWWVLDAKGKLLEKGGGELEGLYIQVTGITPILPSAGSKLAVGDENSGKLSALTKLLAALESRGMTERVTAVDLTEDTVITLACDGRFTVKLPMNGDIDLKVRILKEATAALQSNETGLIDLTGEKGYFQPE</sequence>
<evidence type="ECO:0000259" key="6">
    <source>
        <dbReference type="Pfam" id="PF03799"/>
    </source>
</evidence>
<dbReference type="AlphaFoldDB" id="A0A645A4J8"/>
<feature type="domain" description="POTRA" evidence="7">
    <location>
        <begin position="4"/>
        <end position="45"/>
    </location>
</feature>
<protein>
    <submittedName>
        <fullName evidence="8">Cell division protein FtsQ</fullName>
    </submittedName>
</protein>
<feature type="domain" description="Cell division protein FtsQ/DivIB C-terminal" evidence="6">
    <location>
        <begin position="51"/>
        <end position="178"/>
    </location>
</feature>
<keyword evidence="1" id="KW-1003">Cell membrane</keyword>
<evidence type="ECO:0000256" key="2">
    <source>
        <dbReference type="ARBA" id="ARBA00022618"/>
    </source>
</evidence>
<evidence type="ECO:0000259" key="7">
    <source>
        <dbReference type="Pfam" id="PF08478"/>
    </source>
</evidence>
<keyword evidence="4" id="KW-1133">Transmembrane helix</keyword>
<organism evidence="8">
    <name type="scientific">bioreactor metagenome</name>
    <dbReference type="NCBI Taxonomy" id="1076179"/>
    <lineage>
        <taxon>unclassified sequences</taxon>
        <taxon>metagenomes</taxon>
        <taxon>ecological metagenomes</taxon>
    </lineage>
</organism>
<evidence type="ECO:0000256" key="1">
    <source>
        <dbReference type="ARBA" id="ARBA00022475"/>
    </source>
</evidence>
<dbReference type="InterPro" id="IPR005548">
    <property type="entry name" value="Cell_div_FtsQ/DivIB_C"/>
</dbReference>
<reference evidence="8" key="1">
    <citation type="submission" date="2019-08" db="EMBL/GenBank/DDBJ databases">
        <authorList>
            <person name="Kucharzyk K."/>
            <person name="Murdoch R.W."/>
            <person name="Higgins S."/>
            <person name="Loffler F."/>
        </authorList>
    </citation>
    <scope>NUCLEOTIDE SEQUENCE</scope>
</reference>
<accession>A0A645A4J8</accession>
<dbReference type="GO" id="GO:0051301">
    <property type="term" value="P:cell division"/>
    <property type="evidence" value="ECO:0007669"/>
    <property type="project" value="UniProtKB-KW"/>
</dbReference>